<dbReference type="InterPro" id="IPR036097">
    <property type="entry name" value="HisK_dim/P_sf"/>
</dbReference>
<dbReference type="GO" id="GO:0005886">
    <property type="term" value="C:plasma membrane"/>
    <property type="evidence" value="ECO:0007669"/>
    <property type="project" value="UniProtKB-SubCell"/>
</dbReference>
<dbReference type="InterPro" id="IPR036890">
    <property type="entry name" value="HATPase_C_sf"/>
</dbReference>
<evidence type="ECO:0000256" key="2">
    <source>
        <dbReference type="ARBA" id="ARBA00004651"/>
    </source>
</evidence>
<keyword evidence="5" id="KW-0597">Phosphoprotein</keyword>
<evidence type="ECO:0000256" key="8">
    <source>
        <dbReference type="ARBA" id="ARBA00022741"/>
    </source>
</evidence>
<reference evidence="17 18" key="1">
    <citation type="submission" date="2019-03" db="EMBL/GenBank/DDBJ databases">
        <title>Genomic Encyclopedia of Type Strains, Phase IV (KMG-IV): sequencing the most valuable type-strain genomes for metagenomic binning, comparative biology and taxonomic classification.</title>
        <authorList>
            <person name="Goeker M."/>
        </authorList>
    </citation>
    <scope>NUCLEOTIDE SEQUENCE [LARGE SCALE GENOMIC DNA]</scope>
    <source>
        <strain evidence="17 18">DSM 28559</strain>
    </source>
</reference>
<dbReference type="SMART" id="SM00304">
    <property type="entry name" value="HAMP"/>
    <property type="match status" value="1"/>
</dbReference>
<evidence type="ECO:0000256" key="10">
    <source>
        <dbReference type="ARBA" id="ARBA00022840"/>
    </source>
</evidence>
<evidence type="ECO:0000256" key="5">
    <source>
        <dbReference type="ARBA" id="ARBA00022553"/>
    </source>
</evidence>
<dbReference type="CDD" id="cd00082">
    <property type="entry name" value="HisKA"/>
    <property type="match status" value="1"/>
</dbReference>
<evidence type="ECO:0000259" key="16">
    <source>
        <dbReference type="PROSITE" id="PS50885"/>
    </source>
</evidence>
<dbReference type="GO" id="GO:0005524">
    <property type="term" value="F:ATP binding"/>
    <property type="evidence" value="ECO:0007669"/>
    <property type="project" value="UniProtKB-KW"/>
</dbReference>
<dbReference type="PANTHER" id="PTHR45528">
    <property type="entry name" value="SENSOR HISTIDINE KINASE CPXA"/>
    <property type="match status" value="1"/>
</dbReference>
<dbReference type="Pfam" id="PF00512">
    <property type="entry name" value="HisKA"/>
    <property type="match status" value="1"/>
</dbReference>
<dbReference type="SUPFAM" id="SSF158472">
    <property type="entry name" value="HAMP domain-like"/>
    <property type="match status" value="1"/>
</dbReference>
<dbReference type="EMBL" id="SLXA01000011">
    <property type="protein sequence ID" value="TCO83943.1"/>
    <property type="molecule type" value="Genomic_DNA"/>
</dbReference>
<evidence type="ECO:0000256" key="13">
    <source>
        <dbReference type="ARBA" id="ARBA00023136"/>
    </source>
</evidence>
<name>A0A4R2LGF1_9FIRM</name>
<evidence type="ECO:0000256" key="9">
    <source>
        <dbReference type="ARBA" id="ARBA00022777"/>
    </source>
</evidence>
<evidence type="ECO:0000256" key="11">
    <source>
        <dbReference type="ARBA" id="ARBA00022989"/>
    </source>
</evidence>
<feature type="transmembrane region" description="Helical" evidence="14">
    <location>
        <begin position="9"/>
        <end position="30"/>
    </location>
</feature>
<evidence type="ECO:0000256" key="1">
    <source>
        <dbReference type="ARBA" id="ARBA00000085"/>
    </source>
</evidence>
<gene>
    <name evidence="17" type="ORF">EV212_11195</name>
</gene>
<evidence type="ECO:0000313" key="18">
    <source>
        <dbReference type="Proteomes" id="UP000295711"/>
    </source>
</evidence>
<dbReference type="Gene3D" id="6.10.340.10">
    <property type="match status" value="1"/>
</dbReference>
<evidence type="ECO:0000259" key="15">
    <source>
        <dbReference type="PROSITE" id="PS50109"/>
    </source>
</evidence>
<protein>
    <recommendedName>
        <fullName evidence="3">histidine kinase</fullName>
        <ecNumber evidence="3">2.7.13.3</ecNumber>
    </recommendedName>
</protein>
<dbReference type="SMART" id="SM00387">
    <property type="entry name" value="HATPase_c"/>
    <property type="match status" value="1"/>
</dbReference>
<evidence type="ECO:0000256" key="14">
    <source>
        <dbReference type="SAM" id="Phobius"/>
    </source>
</evidence>
<dbReference type="AlphaFoldDB" id="A0A4R2LGF1"/>
<dbReference type="Proteomes" id="UP000295711">
    <property type="component" value="Unassembled WGS sequence"/>
</dbReference>
<dbReference type="CDD" id="cd00075">
    <property type="entry name" value="HATPase"/>
    <property type="match status" value="1"/>
</dbReference>
<dbReference type="Pfam" id="PF02518">
    <property type="entry name" value="HATPase_c"/>
    <property type="match status" value="1"/>
</dbReference>
<dbReference type="PROSITE" id="PS50109">
    <property type="entry name" value="HIS_KIN"/>
    <property type="match status" value="1"/>
</dbReference>
<feature type="domain" description="Histidine kinase" evidence="15">
    <location>
        <begin position="176"/>
        <end position="373"/>
    </location>
</feature>
<dbReference type="InterPro" id="IPR003660">
    <property type="entry name" value="HAMP_dom"/>
</dbReference>
<keyword evidence="10" id="KW-0067">ATP-binding</keyword>
<keyword evidence="8" id="KW-0547">Nucleotide-binding</keyword>
<dbReference type="InterPro" id="IPR005467">
    <property type="entry name" value="His_kinase_dom"/>
</dbReference>
<keyword evidence="4" id="KW-1003">Cell membrane</keyword>
<evidence type="ECO:0000256" key="3">
    <source>
        <dbReference type="ARBA" id="ARBA00012438"/>
    </source>
</evidence>
<keyword evidence="12" id="KW-0902">Two-component regulatory system</keyword>
<dbReference type="PANTHER" id="PTHR45528:SF1">
    <property type="entry name" value="SENSOR HISTIDINE KINASE CPXA"/>
    <property type="match status" value="1"/>
</dbReference>
<dbReference type="SUPFAM" id="SSF55874">
    <property type="entry name" value="ATPase domain of HSP90 chaperone/DNA topoisomerase II/histidine kinase"/>
    <property type="match status" value="1"/>
</dbReference>
<dbReference type="Pfam" id="PF00672">
    <property type="entry name" value="HAMP"/>
    <property type="match status" value="1"/>
</dbReference>
<keyword evidence="11 14" id="KW-1133">Transmembrane helix</keyword>
<keyword evidence="18" id="KW-1185">Reference proteome</keyword>
<dbReference type="SMART" id="SM00388">
    <property type="entry name" value="HisKA"/>
    <property type="match status" value="1"/>
</dbReference>
<accession>A0A4R2LGF1</accession>
<proteinExistence type="predicted"/>
<keyword evidence="9 17" id="KW-0418">Kinase</keyword>
<keyword evidence="6" id="KW-0808">Transferase</keyword>
<dbReference type="InterPro" id="IPR003594">
    <property type="entry name" value="HATPase_dom"/>
</dbReference>
<dbReference type="PROSITE" id="PS50885">
    <property type="entry name" value="HAMP"/>
    <property type="match status" value="1"/>
</dbReference>
<comment type="caution">
    <text evidence="17">The sequence shown here is derived from an EMBL/GenBank/DDBJ whole genome shotgun (WGS) entry which is preliminary data.</text>
</comment>
<organism evidence="17 18">
    <name type="scientific">Frisingicoccus caecimuris</name>
    <dbReference type="NCBI Taxonomy" id="1796636"/>
    <lineage>
        <taxon>Bacteria</taxon>
        <taxon>Bacillati</taxon>
        <taxon>Bacillota</taxon>
        <taxon>Clostridia</taxon>
        <taxon>Lachnospirales</taxon>
        <taxon>Lachnospiraceae</taxon>
        <taxon>Frisingicoccus</taxon>
    </lineage>
</organism>
<evidence type="ECO:0000256" key="6">
    <source>
        <dbReference type="ARBA" id="ARBA00022679"/>
    </source>
</evidence>
<dbReference type="Gene3D" id="3.30.565.10">
    <property type="entry name" value="Histidine kinase-like ATPase, C-terminal domain"/>
    <property type="match status" value="1"/>
</dbReference>
<dbReference type="InterPro" id="IPR050398">
    <property type="entry name" value="HssS/ArlS-like"/>
</dbReference>
<evidence type="ECO:0000313" key="17">
    <source>
        <dbReference type="EMBL" id="TCO83943.1"/>
    </source>
</evidence>
<evidence type="ECO:0000256" key="12">
    <source>
        <dbReference type="ARBA" id="ARBA00023012"/>
    </source>
</evidence>
<evidence type="ECO:0000256" key="7">
    <source>
        <dbReference type="ARBA" id="ARBA00022692"/>
    </source>
</evidence>
<dbReference type="GO" id="GO:0000155">
    <property type="term" value="F:phosphorelay sensor kinase activity"/>
    <property type="evidence" value="ECO:0007669"/>
    <property type="project" value="InterPro"/>
</dbReference>
<dbReference type="SUPFAM" id="SSF47384">
    <property type="entry name" value="Homodimeric domain of signal transducing histidine kinase"/>
    <property type="match status" value="1"/>
</dbReference>
<dbReference type="Gene3D" id="1.10.287.130">
    <property type="match status" value="1"/>
</dbReference>
<dbReference type="EC" id="2.7.13.3" evidence="3"/>
<feature type="transmembrane region" description="Helical" evidence="14">
    <location>
        <begin position="85"/>
        <end position="107"/>
    </location>
</feature>
<dbReference type="CDD" id="cd06225">
    <property type="entry name" value="HAMP"/>
    <property type="match status" value="1"/>
</dbReference>
<keyword evidence="7 14" id="KW-0812">Transmembrane</keyword>
<keyword evidence="13 14" id="KW-0472">Membrane</keyword>
<comment type="catalytic activity">
    <reaction evidence="1">
        <text>ATP + protein L-histidine = ADP + protein N-phospho-L-histidine.</text>
        <dbReference type="EC" id="2.7.13.3"/>
    </reaction>
</comment>
<evidence type="ECO:0000256" key="4">
    <source>
        <dbReference type="ARBA" id="ARBA00022475"/>
    </source>
</evidence>
<comment type="subcellular location">
    <subcellularLocation>
        <location evidence="2">Cell membrane</location>
        <topology evidence="2">Multi-pass membrane protein</topology>
    </subcellularLocation>
</comment>
<dbReference type="InterPro" id="IPR003661">
    <property type="entry name" value="HisK_dim/P_dom"/>
</dbReference>
<feature type="domain" description="HAMP" evidence="16">
    <location>
        <begin position="109"/>
        <end position="161"/>
    </location>
</feature>
<sequence length="384" mass="43964">MKVSLRRSIIFYMIAFVLIAMILSAGTSFVCDRLSNHIRAAYPETREKYYLTNVDGERLGEGTYISKQEISYSEMDKKLLGLLDVFPMLVTPIYSAICVFAAAFLFYRNKLKNPINELEWAAEKISNSNLNFKIQYESDDELGELCRAFEVMRSALADNFSEMWRQVEERKRLNAAFAHDLRTPLTVLKGYGEMLQTNDDPQVGNTAMTILNQVSRLERYADSMSRLQRLEETRPQCQPVDVIQLASDLKAMAVVVAGRQNLKLCFENNMADKLIEVDLEFVEQVYNNLISNAVRYAQSNIRIRILKNRDMFCLEVADDGPGFSVESLKRAAEPYFTEEDSREENLGLGLYICRMMCENHGGYLVIENTEAGGRVTAGFKEFYR</sequence>